<dbReference type="EMBL" id="MPJZ01000010">
    <property type="protein sequence ID" value="OLU47075.1"/>
    <property type="molecule type" value="Genomic_DNA"/>
</dbReference>
<evidence type="ECO:0000313" key="6">
    <source>
        <dbReference type="Proteomes" id="UP000069771"/>
    </source>
</evidence>
<dbReference type="Proteomes" id="UP000069771">
    <property type="component" value="Chromosome"/>
</dbReference>
<dbReference type="AlphaFoldDB" id="A0A140DYV9"/>
<reference evidence="4 6" key="1">
    <citation type="journal article" date="2016" name="Gut Pathog.">
        <title>Whole genome sequencing of "Faecalibaculum rodentium" ALO17, isolated from C57BL/6J laboratory mouse feces.</title>
        <authorList>
            <person name="Lim S."/>
            <person name="Chang D.H."/>
            <person name="Ahn S."/>
            <person name="Kim B.C."/>
        </authorList>
    </citation>
    <scope>NUCLEOTIDE SEQUENCE [LARGE SCALE GENOMIC DNA]</scope>
    <source>
        <strain evidence="4 6">Alo17</strain>
    </source>
</reference>
<dbReference type="Gene3D" id="3.40.50.150">
    <property type="entry name" value="Vaccinia Virus protein VP39"/>
    <property type="match status" value="1"/>
</dbReference>
<protein>
    <submittedName>
        <fullName evidence="4">Methyltransferase</fullName>
    </submittedName>
</protein>
<evidence type="ECO:0000256" key="1">
    <source>
        <dbReference type="ARBA" id="ARBA00022603"/>
    </source>
</evidence>
<sequence>MSHYYTNEETPDVPSSFTFDIAGRTYDMQSNAGVFSKDKLDEGTRILLETVLTQAEPAGPVLDMGCGIGPVAKVLAVEWQVPVTAIDVNEKAAGLARENTAGLAVDVQVANHVTGSGYGTILINPPIRTGKETVYRLLEECVQALADAGRLWIVMRKDHGVKSAVKHLESLGCQVERVNRDKGFWVLKVSREK</sequence>
<name>A0A140DYV9_9FIRM</name>
<dbReference type="GO" id="GO:0032259">
    <property type="term" value="P:methylation"/>
    <property type="evidence" value="ECO:0007669"/>
    <property type="project" value="UniProtKB-KW"/>
</dbReference>
<proteinExistence type="predicted"/>
<dbReference type="PANTHER" id="PTHR47816">
    <property type="entry name" value="RIBOSOMAL RNA SMALL SUBUNIT METHYLTRANSFERASE C"/>
    <property type="match status" value="1"/>
</dbReference>
<evidence type="ECO:0000313" key="7">
    <source>
        <dbReference type="Proteomes" id="UP000186758"/>
    </source>
</evidence>
<keyword evidence="2 4" id="KW-0808">Transferase</keyword>
<keyword evidence="6" id="KW-1185">Reference proteome</keyword>
<evidence type="ECO:0000259" key="3">
    <source>
        <dbReference type="Pfam" id="PF05175"/>
    </source>
</evidence>
<dbReference type="Proteomes" id="UP000186758">
    <property type="component" value="Unassembled WGS sequence"/>
</dbReference>
<keyword evidence="1 4" id="KW-0489">Methyltransferase</keyword>
<reference evidence="5 7" key="2">
    <citation type="submission" date="2016-11" db="EMBL/GenBank/DDBJ databases">
        <title>Description of two novel members of the family Erysipelotrichaceae: Ileibacterium lipovorans gen. nov., sp. nov. and Dubosiella newyorkensis, gen. nov., sp. nov.</title>
        <authorList>
            <person name="Cox L.M."/>
            <person name="Sohn J."/>
            <person name="Tyrrell K.L."/>
            <person name="Citron D.M."/>
            <person name="Lawson P.A."/>
            <person name="Patel N.B."/>
            <person name="Iizumi T."/>
            <person name="Perez-Perez G.I."/>
            <person name="Goldstein E.J."/>
            <person name="Blaser M.J."/>
        </authorList>
    </citation>
    <scope>NUCLEOTIDE SEQUENCE [LARGE SCALE GENOMIC DNA]</scope>
    <source>
        <strain evidence="5 7">NYU-BL-K8</strain>
    </source>
</reference>
<feature type="domain" description="Methyltransferase small" evidence="3">
    <location>
        <begin position="27"/>
        <end position="188"/>
    </location>
</feature>
<accession>A0A140DYV9</accession>
<evidence type="ECO:0000313" key="4">
    <source>
        <dbReference type="EMBL" id="AMK55836.1"/>
    </source>
</evidence>
<organism evidence="4 6">
    <name type="scientific">Faecalibaculum rodentium</name>
    <dbReference type="NCBI Taxonomy" id="1702221"/>
    <lineage>
        <taxon>Bacteria</taxon>
        <taxon>Bacillati</taxon>
        <taxon>Bacillota</taxon>
        <taxon>Erysipelotrichia</taxon>
        <taxon>Erysipelotrichales</taxon>
        <taxon>Erysipelotrichaceae</taxon>
        <taxon>Faecalibaculum</taxon>
    </lineage>
</organism>
<dbReference type="OrthoDB" id="9764961at2"/>
<dbReference type="SUPFAM" id="SSF53335">
    <property type="entry name" value="S-adenosyl-L-methionine-dependent methyltransferases"/>
    <property type="match status" value="1"/>
</dbReference>
<dbReference type="CDD" id="cd02440">
    <property type="entry name" value="AdoMet_MTases"/>
    <property type="match status" value="1"/>
</dbReference>
<dbReference type="GO" id="GO:0008757">
    <property type="term" value="F:S-adenosylmethionine-dependent methyltransferase activity"/>
    <property type="evidence" value="ECO:0007669"/>
    <property type="project" value="InterPro"/>
</dbReference>
<dbReference type="InterPro" id="IPR046977">
    <property type="entry name" value="RsmC/RlmG"/>
</dbReference>
<dbReference type="InterPro" id="IPR007848">
    <property type="entry name" value="Small_mtfrase_dom"/>
</dbReference>
<dbReference type="Pfam" id="PF05175">
    <property type="entry name" value="MTS"/>
    <property type="match status" value="1"/>
</dbReference>
<dbReference type="InterPro" id="IPR029063">
    <property type="entry name" value="SAM-dependent_MTases_sf"/>
</dbReference>
<dbReference type="PANTHER" id="PTHR47816:SF4">
    <property type="entry name" value="RIBOSOMAL RNA SMALL SUBUNIT METHYLTRANSFERASE C"/>
    <property type="match status" value="1"/>
</dbReference>
<evidence type="ECO:0000313" key="5">
    <source>
        <dbReference type="EMBL" id="OLU47075.1"/>
    </source>
</evidence>
<dbReference type="RefSeq" id="WP_067559853.1">
    <property type="nucleotide sequence ID" value="NZ_CAJTBG010000006.1"/>
</dbReference>
<dbReference type="KEGG" id="fro:AALO17_27020"/>
<dbReference type="EMBL" id="CP011391">
    <property type="protein sequence ID" value="AMK55836.1"/>
    <property type="molecule type" value="Genomic_DNA"/>
</dbReference>
<evidence type="ECO:0000256" key="2">
    <source>
        <dbReference type="ARBA" id="ARBA00022679"/>
    </source>
</evidence>
<gene>
    <name evidence="4" type="ORF">AALO17_27020</name>
    <name evidence="5" type="ORF">BO223_00915</name>
</gene>
<dbReference type="STRING" id="1702221.AALO17_27020"/>
<dbReference type="GeneID" id="78479172"/>